<evidence type="ECO:0000256" key="1">
    <source>
        <dbReference type="SAM" id="Phobius"/>
    </source>
</evidence>
<proteinExistence type="predicted"/>
<evidence type="ECO:0000313" key="2">
    <source>
        <dbReference type="EMBL" id="CAE1241552.1"/>
    </source>
</evidence>
<keyword evidence="1" id="KW-0812">Transmembrane</keyword>
<evidence type="ECO:0000313" key="3">
    <source>
        <dbReference type="Proteomes" id="UP000597762"/>
    </source>
</evidence>
<keyword evidence="1" id="KW-0472">Membrane</keyword>
<sequence length="293" mass="34819">MPLRHSLIPFAIGRPNSGLRPPTDRTTIVIVINQCHKLTQLVTASCSLVIDDRHDVRFISDPMALYIGGRQRLALSNDFPKINMALCHRPDLLTIHPSAEYHSPHKTPPPTSTPPHTLFFFRFLFHSSTPATPSFIYILFDFIHNFFTPPFHFSYLIFSFPLRHKYFHSFLFFLIFSPHFIFSSLLHFRNRSHLIFVLPFLVFLPFPFFIVFFFSFSITDLRSSSFYIFPPFNLSFAHSFFFHLFIHFFIFLLHFFFIFFVVVLPVISQFFLFFIHFFTFYLFLLFHSTFSPF</sequence>
<keyword evidence="3" id="KW-1185">Reference proteome</keyword>
<feature type="transmembrane region" description="Helical" evidence="1">
    <location>
        <begin position="170"/>
        <end position="188"/>
    </location>
</feature>
<organism evidence="2 3">
    <name type="scientific">Acanthosepion pharaonis</name>
    <name type="common">Pharaoh cuttlefish</name>
    <name type="synonym">Sepia pharaonis</name>
    <dbReference type="NCBI Taxonomy" id="158019"/>
    <lineage>
        <taxon>Eukaryota</taxon>
        <taxon>Metazoa</taxon>
        <taxon>Spiralia</taxon>
        <taxon>Lophotrochozoa</taxon>
        <taxon>Mollusca</taxon>
        <taxon>Cephalopoda</taxon>
        <taxon>Coleoidea</taxon>
        <taxon>Decapodiformes</taxon>
        <taxon>Sepiida</taxon>
        <taxon>Sepiina</taxon>
        <taxon>Sepiidae</taxon>
        <taxon>Acanthosepion</taxon>
    </lineage>
</organism>
<dbReference type="Proteomes" id="UP000597762">
    <property type="component" value="Unassembled WGS sequence"/>
</dbReference>
<dbReference type="AlphaFoldDB" id="A0A812BTY2"/>
<feature type="transmembrane region" description="Helical" evidence="1">
    <location>
        <begin position="194"/>
        <end position="219"/>
    </location>
</feature>
<protein>
    <submittedName>
        <fullName evidence="2">Uncharacterized protein</fullName>
    </submittedName>
</protein>
<accession>A0A812BTY2</accession>
<reference evidence="2" key="1">
    <citation type="submission" date="2021-01" db="EMBL/GenBank/DDBJ databases">
        <authorList>
            <person name="Li R."/>
            <person name="Bekaert M."/>
        </authorList>
    </citation>
    <scope>NUCLEOTIDE SEQUENCE</scope>
    <source>
        <strain evidence="2">Farmed</strain>
    </source>
</reference>
<comment type="caution">
    <text evidence="2">The sequence shown here is derived from an EMBL/GenBank/DDBJ whole genome shotgun (WGS) entry which is preliminary data.</text>
</comment>
<name>A0A812BTY2_ACAPH</name>
<feature type="transmembrane region" description="Helical" evidence="1">
    <location>
        <begin position="270"/>
        <end position="290"/>
    </location>
</feature>
<gene>
    <name evidence="2" type="ORF">SPHA_22881</name>
</gene>
<keyword evidence="1" id="KW-1133">Transmembrane helix</keyword>
<feature type="transmembrane region" description="Helical" evidence="1">
    <location>
        <begin position="240"/>
        <end position="264"/>
    </location>
</feature>
<dbReference type="EMBL" id="CAHIKZ030000846">
    <property type="protein sequence ID" value="CAE1241552.1"/>
    <property type="molecule type" value="Genomic_DNA"/>
</dbReference>